<dbReference type="EMBL" id="JAGPYM010000024">
    <property type="protein sequence ID" value="KAH6881054.1"/>
    <property type="molecule type" value="Genomic_DNA"/>
</dbReference>
<dbReference type="PANTHER" id="PTHR10039:SF5">
    <property type="entry name" value="NACHT DOMAIN-CONTAINING PROTEIN"/>
    <property type="match status" value="1"/>
</dbReference>
<evidence type="ECO:0008006" key="6">
    <source>
        <dbReference type="Google" id="ProtNLM"/>
    </source>
</evidence>
<dbReference type="AlphaFoldDB" id="A0A9P9ALI5"/>
<evidence type="ECO:0000259" key="2">
    <source>
        <dbReference type="Pfam" id="PF24883"/>
    </source>
</evidence>
<reference evidence="4 5" key="1">
    <citation type="journal article" date="2021" name="Nat. Commun.">
        <title>Genetic determinants of endophytism in the Arabidopsis root mycobiome.</title>
        <authorList>
            <person name="Mesny F."/>
            <person name="Miyauchi S."/>
            <person name="Thiergart T."/>
            <person name="Pickel B."/>
            <person name="Atanasova L."/>
            <person name="Karlsson M."/>
            <person name="Huettel B."/>
            <person name="Barry K.W."/>
            <person name="Haridas S."/>
            <person name="Chen C."/>
            <person name="Bauer D."/>
            <person name="Andreopoulos W."/>
            <person name="Pangilinan J."/>
            <person name="LaButti K."/>
            <person name="Riley R."/>
            <person name="Lipzen A."/>
            <person name="Clum A."/>
            <person name="Drula E."/>
            <person name="Henrissat B."/>
            <person name="Kohler A."/>
            <person name="Grigoriev I.V."/>
            <person name="Martin F.M."/>
            <person name="Hacquard S."/>
        </authorList>
    </citation>
    <scope>NUCLEOTIDE SEQUENCE [LARGE SCALE GENOMIC DNA]</scope>
    <source>
        <strain evidence="4 5">MPI-CAGE-CH-0241</strain>
    </source>
</reference>
<dbReference type="Pfam" id="PF24883">
    <property type="entry name" value="NPHP3_N"/>
    <property type="match status" value="1"/>
</dbReference>
<dbReference type="SUPFAM" id="SSF52540">
    <property type="entry name" value="P-loop containing nucleoside triphosphate hydrolases"/>
    <property type="match status" value="1"/>
</dbReference>
<dbReference type="OrthoDB" id="443402at2759"/>
<keyword evidence="5" id="KW-1185">Reference proteome</keyword>
<accession>A0A9P9ALI5</accession>
<protein>
    <recommendedName>
        <fullName evidence="6">NACHT domain-containing protein</fullName>
    </recommendedName>
</protein>
<dbReference type="Pfam" id="PF25053">
    <property type="entry name" value="DUF7791"/>
    <property type="match status" value="1"/>
</dbReference>
<dbReference type="InterPro" id="IPR056693">
    <property type="entry name" value="DUF7791"/>
</dbReference>
<name>A0A9P9ALI5_9HYPO</name>
<feature type="domain" description="DUF7791" evidence="3">
    <location>
        <begin position="558"/>
        <end position="697"/>
    </location>
</feature>
<comment type="caution">
    <text evidence="4">The sequence shown here is derived from an EMBL/GenBank/DDBJ whole genome shotgun (WGS) entry which is preliminary data.</text>
</comment>
<evidence type="ECO:0000313" key="5">
    <source>
        <dbReference type="Proteomes" id="UP000777438"/>
    </source>
</evidence>
<evidence type="ECO:0000259" key="3">
    <source>
        <dbReference type="Pfam" id="PF25053"/>
    </source>
</evidence>
<organism evidence="4 5">
    <name type="scientific">Thelonectria olida</name>
    <dbReference type="NCBI Taxonomy" id="1576542"/>
    <lineage>
        <taxon>Eukaryota</taxon>
        <taxon>Fungi</taxon>
        <taxon>Dikarya</taxon>
        <taxon>Ascomycota</taxon>
        <taxon>Pezizomycotina</taxon>
        <taxon>Sordariomycetes</taxon>
        <taxon>Hypocreomycetidae</taxon>
        <taxon>Hypocreales</taxon>
        <taxon>Nectriaceae</taxon>
        <taxon>Thelonectria</taxon>
    </lineage>
</organism>
<sequence length="967" mass="110895">MEEAIAALSLASCILQVIDFGTKVASTAFKVHQTLRRSKEDVDEVSQLRDVYKYLASTLDDIRTQPDRTGPPDTADEGIRKLAKDYSQDYGFSDAKPTGKKLWQAVKNHWRGDEIRSLQKTLGEYRAQLTLSLLMSMREYATRSYSQQETILRQLENGTSHDMSKDRNLSDRIGMSVLEYVTSKLDHQSKSHQRRLLLNDIIHAIQQDSTSPSRDEAWSDELRVSDDLYNQSVHTLLSSLEYKGMKDRANRIPEAHKTTFRWLFQDGNDDKWTNFKNWLQSDDKLYWITGKAGSGKSTLMKYICQPASLHSGRRKPTCREYLEEWSGNKELVIASFYFWNSGIQMQTTQKGLLMSLLRQMIEGCPGLVSFACSNRWETLCLFGYNPPDWEEQELRNVFQLAVKNIGRCGARVALFVDGLDEFQGKPEDLISLFKDIQDYTDFKLCVASRPWTEFEDAFERKPYLRLENLTHDDIKSFVTSKFESEQMFAKLRLRERDFSDQLIELVVSKASGVFLWVTLVVSSLIAGMGFADRVSDLHRRLDMLPPDLTDLYGKMLSSLDPFYLEHAAQLFGLVDASPDPMNLVLASFADEDDSMSALNRNVEVLSDESIRLRIDTMRRRINSRSKGLLEVKGRSSTPHGLDFEISSHSAYTVQYLHRTVKDYIESENVQRTLRSAMESTFDPHLKLLAGHLAYIKGMEIGRVSWQDLWENHFFRCFQHARAVRSEGIPAMVLLLDDLNKVGSTVLENIRQCQNLVPRRLCTWDTGVPTFLREQEGPLTDRPFGRDFLSLAAACNVTEYVQAKAPHEIVHRPLPILMDVLVDGHKYMASLPSRGERDTQAMLSMIRCLLDKGADPKFIMKGPALDCATTSPLIMAVVNLMETDDENWAEIVRLLVRSEKFDRKTLDRSIYDYMERKNLTPPPANLRNFIPLWRLRNAVRDALKDVGRGGNPDFRTLWTKLEAKHILL</sequence>
<gene>
    <name evidence="4" type="ORF">B0T10DRAFT_551352</name>
</gene>
<dbReference type="InterPro" id="IPR027417">
    <property type="entry name" value="P-loop_NTPase"/>
</dbReference>
<evidence type="ECO:0000313" key="4">
    <source>
        <dbReference type="EMBL" id="KAH6881054.1"/>
    </source>
</evidence>
<feature type="domain" description="Nephrocystin 3-like N-terminal" evidence="2">
    <location>
        <begin position="259"/>
        <end position="449"/>
    </location>
</feature>
<keyword evidence="1" id="KW-0677">Repeat</keyword>
<dbReference type="PANTHER" id="PTHR10039">
    <property type="entry name" value="AMELOGENIN"/>
    <property type="match status" value="1"/>
</dbReference>
<proteinExistence type="predicted"/>
<evidence type="ECO:0000256" key="1">
    <source>
        <dbReference type="ARBA" id="ARBA00022737"/>
    </source>
</evidence>
<dbReference type="Gene3D" id="3.40.50.300">
    <property type="entry name" value="P-loop containing nucleotide triphosphate hydrolases"/>
    <property type="match status" value="1"/>
</dbReference>
<dbReference type="InterPro" id="IPR056884">
    <property type="entry name" value="NPHP3-like_N"/>
</dbReference>
<dbReference type="Proteomes" id="UP000777438">
    <property type="component" value="Unassembled WGS sequence"/>
</dbReference>